<dbReference type="InterPro" id="IPR018193">
    <property type="entry name" value="Glyc_kinase_flavodox-like_fold"/>
</dbReference>
<dbReference type="RefSeq" id="WP_377492815.1">
    <property type="nucleotide sequence ID" value="NZ_JBHMDO010000015.1"/>
</dbReference>
<sequence>MKIVIAPDSFKGSLTAPQAAQAIERGIHNAFPAAVTVIVPMADGGEGSLEPIVHSAGGTFVGCTVQGPLGTSVDAAYGMLSRDKTAVIEMARASGLLLVSPAERNPMLTSTYGTGELIRHALDQGCRRFILALGGSATNDGGAGMLEALGMSFYDASGDVIHSAGGNLGRIAVIDDTGFDSRIAESDFLIACDVNNPLLGASGASAVYAPQKGASPGDIERLEQNMHHWADLIEAKMGLRLHDYPGAGAAGGLAGAFLALFPSRLRPGIEVVIASTGLRDHLSGAALVITGEGRIDAQTASGKAPLGVAREAKSLGIPVIALAGAVGPHLDALYEDGISCAFSIVNAPMTLEEAMSRASELLEHAAEQAVRAFLAGR</sequence>
<evidence type="ECO:0000256" key="2">
    <source>
        <dbReference type="ARBA" id="ARBA00022679"/>
    </source>
</evidence>
<accession>A0ABV5KL70</accession>
<dbReference type="NCBIfam" id="TIGR00045">
    <property type="entry name" value="glycerate kinase"/>
    <property type="match status" value="1"/>
</dbReference>
<dbReference type="Gene3D" id="3.90.1510.10">
    <property type="entry name" value="Glycerate kinase, domain 2"/>
    <property type="match status" value="1"/>
</dbReference>
<name>A0ABV5KL70_9BACL</name>
<comment type="caution">
    <text evidence="5">The sequence shown here is derived from an EMBL/GenBank/DDBJ whole genome shotgun (WGS) entry which is preliminary data.</text>
</comment>
<dbReference type="Proteomes" id="UP001589747">
    <property type="component" value="Unassembled WGS sequence"/>
</dbReference>
<dbReference type="InterPro" id="IPR018197">
    <property type="entry name" value="Glycerate_kinase_RE-like"/>
</dbReference>
<dbReference type="PANTHER" id="PTHR21599">
    <property type="entry name" value="GLYCERATE KINASE"/>
    <property type="match status" value="1"/>
</dbReference>
<dbReference type="Gene3D" id="3.40.50.10350">
    <property type="entry name" value="Glycerate kinase, domain 1"/>
    <property type="match status" value="1"/>
</dbReference>
<dbReference type="InterPro" id="IPR036129">
    <property type="entry name" value="Glycerate_kinase_sf"/>
</dbReference>
<keyword evidence="2 4" id="KW-0808">Transferase</keyword>
<reference evidence="5 6" key="1">
    <citation type="submission" date="2024-09" db="EMBL/GenBank/DDBJ databases">
        <authorList>
            <person name="Sun Q."/>
            <person name="Mori K."/>
        </authorList>
    </citation>
    <scope>NUCLEOTIDE SEQUENCE [LARGE SCALE GENOMIC DNA]</scope>
    <source>
        <strain evidence="5 6">TISTR 2452</strain>
    </source>
</reference>
<dbReference type="EMBL" id="JBHMDO010000015">
    <property type="protein sequence ID" value="MFB9325986.1"/>
    <property type="molecule type" value="Genomic_DNA"/>
</dbReference>
<keyword evidence="3 4" id="KW-0418">Kinase</keyword>
<organism evidence="5 6">
    <name type="scientific">Paenibacillus aurantiacus</name>
    <dbReference type="NCBI Taxonomy" id="1936118"/>
    <lineage>
        <taxon>Bacteria</taxon>
        <taxon>Bacillati</taxon>
        <taxon>Bacillota</taxon>
        <taxon>Bacilli</taxon>
        <taxon>Bacillales</taxon>
        <taxon>Paenibacillaceae</taxon>
        <taxon>Paenibacillus</taxon>
    </lineage>
</organism>
<evidence type="ECO:0000256" key="1">
    <source>
        <dbReference type="ARBA" id="ARBA00006284"/>
    </source>
</evidence>
<evidence type="ECO:0000313" key="5">
    <source>
        <dbReference type="EMBL" id="MFB9325986.1"/>
    </source>
</evidence>
<evidence type="ECO:0000256" key="3">
    <source>
        <dbReference type="ARBA" id="ARBA00022777"/>
    </source>
</evidence>
<dbReference type="Pfam" id="PF02595">
    <property type="entry name" value="Gly_kinase"/>
    <property type="match status" value="1"/>
</dbReference>
<dbReference type="GO" id="GO:0016301">
    <property type="term" value="F:kinase activity"/>
    <property type="evidence" value="ECO:0007669"/>
    <property type="project" value="UniProtKB-KW"/>
</dbReference>
<keyword evidence="6" id="KW-1185">Reference proteome</keyword>
<gene>
    <name evidence="5" type="ORF">ACFFSY_08595</name>
</gene>
<dbReference type="PANTHER" id="PTHR21599:SF0">
    <property type="entry name" value="GLYCERATE KINASE"/>
    <property type="match status" value="1"/>
</dbReference>
<dbReference type="SUPFAM" id="SSF110738">
    <property type="entry name" value="Glycerate kinase I"/>
    <property type="match status" value="1"/>
</dbReference>
<evidence type="ECO:0000256" key="4">
    <source>
        <dbReference type="PIRNR" id="PIRNR006078"/>
    </source>
</evidence>
<dbReference type="PIRSF" id="PIRSF006078">
    <property type="entry name" value="GlxK"/>
    <property type="match status" value="1"/>
</dbReference>
<dbReference type="InterPro" id="IPR004381">
    <property type="entry name" value="Glycerate_kinase"/>
</dbReference>
<protein>
    <submittedName>
        <fullName evidence="5">Glycerate kinase</fullName>
    </submittedName>
</protein>
<evidence type="ECO:0000313" key="6">
    <source>
        <dbReference type="Proteomes" id="UP001589747"/>
    </source>
</evidence>
<comment type="similarity">
    <text evidence="1 4">Belongs to the glycerate kinase type-1 family.</text>
</comment>
<proteinExistence type="inferred from homology"/>